<proteinExistence type="predicted"/>
<reference evidence="2" key="1">
    <citation type="journal article" date="2017" name="Nat. Commun.">
        <title>The asparagus genome sheds light on the origin and evolution of a young Y chromosome.</title>
        <authorList>
            <person name="Harkess A."/>
            <person name="Zhou J."/>
            <person name="Xu C."/>
            <person name="Bowers J.E."/>
            <person name="Van der Hulst R."/>
            <person name="Ayyampalayam S."/>
            <person name="Mercati F."/>
            <person name="Riccardi P."/>
            <person name="McKain M.R."/>
            <person name="Kakrana A."/>
            <person name="Tang H."/>
            <person name="Ray J."/>
            <person name="Groenendijk J."/>
            <person name="Arikit S."/>
            <person name="Mathioni S.M."/>
            <person name="Nakano M."/>
            <person name="Shan H."/>
            <person name="Telgmann-Rauber A."/>
            <person name="Kanno A."/>
            <person name="Yue Z."/>
            <person name="Chen H."/>
            <person name="Li W."/>
            <person name="Chen Y."/>
            <person name="Xu X."/>
            <person name="Zhang Y."/>
            <person name="Luo S."/>
            <person name="Chen H."/>
            <person name="Gao J."/>
            <person name="Mao Z."/>
            <person name="Pires J.C."/>
            <person name="Luo M."/>
            <person name="Kudrna D."/>
            <person name="Wing R.A."/>
            <person name="Meyers B.C."/>
            <person name="Yi K."/>
            <person name="Kong H."/>
            <person name="Lavrijsen P."/>
            <person name="Sunseri F."/>
            <person name="Falavigna A."/>
            <person name="Ye Y."/>
            <person name="Leebens-Mack J.H."/>
            <person name="Chen G."/>
        </authorList>
    </citation>
    <scope>NUCLEOTIDE SEQUENCE [LARGE SCALE GENOMIC DNA]</scope>
    <source>
        <strain evidence="2">cv. DH0086</strain>
    </source>
</reference>
<name>A0A5P1EYG9_ASPOF</name>
<accession>A0A5P1EYG9</accession>
<dbReference type="Gramene" id="ONK70914">
    <property type="protein sequence ID" value="ONK70914"/>
    <property type="gene ID" value="A4U43_C04F2820"/>
</dbReference>
<dbReference type="EMBL" id="CM007384">
    <property type="protein sequence ID" value="ONK70914.1"/>
    <property type="molecule type" value="Genomic_DNA"/>
</dbReference>
<dbReference type="PANTHER" id="PTHR36702:SF1">
    <property type="entry name" value="HOLLIDAY JUNCTION RESOLVASE"/>
    <property type="match status" value="1"/>
</dbReference>
<organism evidence="1 2">
    <name type="scientific">Asparagus officinalis</name>
    <name type="common">Garden asparagus</name>
    <dbReference type="NCBI Taxonomy" id="4686"/>
    <lineage>
        <taxon>Eukaryota</taxon>
        <taxon>Viridiplantae</taxon>
        <taxon>Streptophyta</taxon>
        <taxon>Embryophyta</taxon>
        <taxon>Tracheophyta</taxon>
        <taxon>Spermatophyta</taxon>
        <taxon>Magnoliopsida</taxon>
        <taxon>Liliopsida</taxon>
        <taxon>Asparagales</taxon>
        <taxon>Asparagaceae</taxon>
        <taxon>Asparagoideae</taxon>
        <taxon>Asparagus</taxon>
    </lineage>
</organism>
<dbReference type="AlphaFoldDB" id="A0A5P1EYG9"/>
<dbReference type="Proteomes" id="UP000243459">
    <property type="component" value="Chromosome 4"/>
</dbReference>
<dbReference type="Pfam" id="PF14868">
    <property type="entry name" value="DUF4487"/>
    <property type="match status" value="1"/>
</dbReference>
<dbReference type="PANTHER" id="PTHR36702">
    <property type="entry name" value="HOLLIDAY JUNCTION RESOLVASE"/>
    <property type="match status" value="1"/>
</dbReference>
<keyword evidence="2" id="KW-1185">Reference proteome</keyword>
<evidence type="ECO:0000313" key="1">
    <source>
        <dbReference type="EMBL" id="ONK70914.1"/>
    </source>
</evidence>
<evidence type="ECO:0000313" key="2">
    <source>
        <dbReference type="Proteomes" id="UP000243459"/>
    </source>
</evidence>
<sequence>MEGETKRTDLRSFLESIRSSEVLEDRVSLITQIGNCCQVDPSDLALLIEWLVTFWKESTCLSLSNCMLNKAVLCAAAKYLESDISNYISQFLILGTKANVWCIKHLQVIIMSIEEARDEEHSNLFCQLIMDALSFSLAIISILTRSPMLGEKVLMLSIETFISELLNLTKSLIFEVKKIHLITSEVLKVAQVVLDAAVKLCRAYFQTVRQDFMEMSINSGERSEEDGHVDYARHIVAITATTIECLYELGIFAASGGGNLVSVLNISWKGVVFLLQLDKGALAERVNISDIILTLISLATETLQCAAETWSSATEKETPIVSEAKRTFLPIKFYLINAVRISSEYSFLAIDIYQEISRCVLLISSVGISLSRKTHLRAVSEALIEFLEPTSFLLLHTLLNSADVKFESKIQILDWLFSYTIDSGSVNMERDFESSADLFSTIFTVNSDAIPKSEVLLLGRVVLFMNLLRSSSTLKDEMVHAIAKKLDMLMNALMHEDVYSSILSLHTPVLCASGPEPGLTWQPLFYSILHSLKVFLVVASCCRLAWIELESFLFKNLIHPHFLCLDIVRELWSFVIRHTEIDVINHVVERLCILFKGLASAEPVLTPFCTLRKMARSMCCLLTNTTSAAKDQVYLSVTTDEKSYLSSIMLIALLLEGFPLDSLSDNLKLSAIRKIVTAFYGFMESNSKGLRLNGSLGSSDFIGLPVHALSSLMHSCEIKSSEIIDNKDISQILKFAISLVHGVGDAAAEFKDHYAKVLSAVLDVISTSKQSYISDEMKGLILELQTLFMATSDSDNVLYQCKPSLVSFMVSFSHLEIADGEGSELYSAILSLYHVLLRERHWAFNHLAVGAFANFAACTSCSQLWRFIPDDAALSLVESLS</sequence>
<dbReference type="OMA" id="MELWCFM"/>
<dbReference type="InterPro" id="IPR027902">
    <property type="entry name" value="DUF4487"/>
</dbReference>
<gene>
    <name evidence="1" type="ORF">A4U43_C04F2820</name>
</gene>
<protein>
    <submittedName>
        <fullName evidence="1">Uncharacterized protein</fullName>
    </submittedName>
</protein>